<evidence type="ECO:0000313" key="3">
    <source>
        <dbReference type="EMBL" id="KAL3102889.1"/>
    </source>
</evidence>
<evidence type="ECO:0000256" key="2">
    <source>
        <dbReference type="SAM" id="Phobius"/>
    </source>
</evidence>
<feature type="compositionally biased region" description="Basic and acidic residues" evidence="1">
    <location>
        <begin position="132"/>
        <end position="149"/>
    </location>
</feature>
<proteinExistence type="predicted"/>
<feature type="region of interest" description="Disordered" evidence="1">
    <location>
        <begin position="184"/>
        <end position="213"/>
    </location>
</feature>
<feature type="compositionally biased region" description="Basic and acidic residues" evidence="1">
    <location>
        <begin position="7"/>
        <end position="122"/>
    </location>
</feature>
<gene>
    <name evidence="3" type="ORF">niasHT_026030</name>
</gene>
<evidence type="ECO:0000313" key="4">
    <source>
        <dbReference type="Proteomes" id="UP001620626"/>
    </source>
</evidence>
<comment type="caution">
    <text evidence="3">The sequence shown here is derived from an EMBL/GenBank/DDBJ whole genome shotgun (WGS) entry which is preliminary data.</text>
</comment>
<keyword evidence="2" id="KW-0472">Membrane</keyword>
<name>A0ABD2KJE8_9BILA</name>
<feature type="region of interest" description="Disordered" evidence="1">
    <location>
        <begin position="269"/>
        <end position="294"/>
    </location>
</feature>
<dbReference type="AlphaFoldDB" id="A0ABD2KJE8"/>
<dbReference type="Proteomes" id="UP001620626">
    <property type="component" value="Unassembled WGS sequence"/>
</dbReference>
<feature type="region of interest" description="Disordered" evidence="1">
    <location>
        <begin position="1"/>
        <end position="149"/>
    </location>
</feature>
<keyword evidence="2" id="KW-0812">Transmembrane</keyword>
<feature type="compositionally biased region" description="Basic and acidic residues" evidence="1">
    <location>
        <begin position="195"/>
        <end position="213"/>
    </location>
</feature>
<keyword evidence="2" id="KW-1133">Transmembrane helix</keyword>
<feature type="transmembrane region" description="Helical" evidence="2">
    <location>
        <begin position="428"/>
        <end position="452"/>
    </location>
</feature>
<evidence type="ECO:0000256" key="1">
    <source>
        <dbReference type="SAM" id="MobiDB-lite"/>
    </source>
</evidence>
<keyword evidence="4" id="KW-1185">Reference proteome</keyword>
<accession>A0ABD2KJE8</accession>
<reference evidence="3 4" key="1">
    <citation type="submission" date="2024-10" db="EMBL/GenBank/DDBJ databases">
        <authorList>
            <person name="Kim D."/>
        </authorList>
    </citation>
    <scope>NUCLEOTIDE SEQUENCE [LARGE SCALE GENOMIC DNA]</scope>
    <source>
        <strain evidence="3">BH-2024</strain>
    </source>
</reference>
<sequence length="494" mass="56277">MIFIRGRPNDPTDRLIEKARKESENEIRKEAEAEARKELEEEAQKEAEKKAQKKAEEAKENTQKEAEEAKAQKEAEEAKEKAQNEAEEAKEKTQKEAEQAKAQKEREEKAKKKTEGEEKDTIIARGIKKRRLTEAEKEERSQKDAEEKARREITYIVKEVEEEAKQRQIQNKIEELAAKLVGKTRDQMGEEEAKELEKERKRFENPPEPQRERMPFYSSTVARFECQSELAAAKPRGRERNLGMSGKRMLTSVLKAAVGTVNDRPCIPPKGLNRDILKRRPTPAPVPQFTTRSVERSPVRKTYAPFRKGMPLQRAEEAIYKIRKSLLEAADALSELADELFPHGEAREKEEEKKEDKEAQLFVRLFAWLAVRLLFAWHSDTFLIFIFLFVLSGYAITAQINLSHRNGTHSIGQNGHQRNARAQKEIQIFCELASSLLTGIVVALPFVISTFLSIAVGRICDRLIGTKAALVLLTCVSQARMVHGSFGNVVQGFG</sequence>
<organism evidence="3 4">
    <name type="scientific">Heterodera trifolii</name>
    <dbReference type="NCBI Taxonomy" id="157864"/>
    <lineage>
        <taxon>Eukaryota</taxon>
        <taxon>Metazoa</taxon>
        <taxon>Ecdysozoa</taxon>
        <taxon>Nematoda</taxon>
        <taxon>Chromadorea</taxon>
        <taxon>Rhabditida</taxon>
        <taxon>Tylenchina</taxon>
        <taxon>Tylenchomorpha</taxon>
        <taxon>Tylenchoidea</taxon>
        <taxon>Heteroderidae</taxon>
        <taxon>Heteroderinae</taxon>
        <taxon>Heterodera</taxon>
    </lineage>
</organism>
<feature type="transmembrane region" description="Helical" evidence="2">
    <location>
        <begin position="383"/>
        <end position="402"/>
    </location>
</feature>
<protein>
    <submittedName>
        <fullName evidence="3">Uncharacterized protein</fullName>
    </submittedName>
</protein>
<dbReference type="EMBL" id="JBICBT010000745">
    <property type="protein sequence ID" value="KAL3102889.1"/>
    <property type="molecule type" value="Genomic_DNA"/>
</dbReference>